<accession>A0AAW0EAV8</accession>
<comment type="caution">
    <text evidence="2">The sequence shown here is derived from an EMBL/GenBank/DDBJ whole genome shotgun (WGS) entry which is preliminary data.</text>
</comment>
<gene>
    <name evidence="2" type="ORF">R3P38DRAFT_2829534</name>
</gene>
<feature type="domain" description="DUF6699" evidence="1">
    <location>
        <begin position="91"/>
        <end position="227"/>
    </location>
</feature>
<proteinExistence type="predicted"/>
<evidence type="ECO:0000259" key="1">
    <source>
        <dbReference type="Pfam" id="PF20415"/>
    </source>
</evidence>
<dbReference type="InterPro" id="IPR046522">
    <property type="entry name" value="DUF6699"/>
</dbReference>
<dbReference type="AlphaFoldDB" id="A0AAW0EAV8"/>
<dbReference type="Proteomes" id="UP001362999">
    <property type="component" value="Unassembled WGS sequence"/>
</dbReference>
<evidence type="ECO:0000313" key="3">
    <source>
        <dbReference type="Proteomes" id="UP001362999"/>
    </source>
</evidence>
<keyword evidence="3" id="KW-1185">Reference proteome</keyword>
<evidence type="ECO:0000313" key="2">
    <source>
        <dbReference type="EMBL" id="KAK7061443.1"/>
    </source>
</evidence>
<dbReference type="EMBL" id="JAWWNJ010000002">
    <property type="protein sequence ID" value="KAK7061443.1"/>
    <property type="molecule type" value="Genomic_DNA"/>
</dbReference>
<organism evidence="2 3">
    <name type="scientific">Favolaschia claudopus</name>
    <dbReference type="NCBI Taxonomy" id="2862362"/>
    <lineage>
        <taxon>Eukaryota</taxon>
        <taxon>Fungi</taxon>
        <taxon>Dikarya</taxon>
        <taxon>Basidiomycota</taxon>
        <taxon>Agaricomycotina</taxon>
        <taxon>Agaricomycetes</taxon>
        <taxon>Agaricomycetidae</taxon>
        <taxon>Agaricales</taxon>
        <taxon>Marasmiineae</taxon>
        <taxon>Mycenaceae</taxon>
        <taxon>Favolaschia</taxon>
    </lineage>
</organism>
<protein>
    <recommendedName>
        <fullName evidence="1">DUF6699 domain-containing protein</fullName>
    </recommendedName>
</protein>
<name>A0AAW0EAV8_9AGAR</name>
<dbReference type="Pfam" id="PF20415">
    <property type="entry name" value="DUF6699"/>
    <property type="match status" value="1"/>
</dbReference>
<reference evidence="2 3" key="1">
    <citation type="journal article" date="2024" name="J Genomics">
        <title>Draft genome sequencing and assembly of Favolaschia claudopus CIRM-BRFM 2984 isolated from oak limbs.</title>
        <authorList>
            <person name="Navarro D."/>
            <person name="Drula E."/>
            <person name="Chaduli D."/>
            <person name="Cazenave R."/>
            <person name="Ahrendt S."/>
            <person name="Wang J."/>
            <person name="Lipzen A."/>
            <person name="Daum C."/>
            <person name="Barry K."/>
            <person name="Grigoriev I.V."/>
            <person name="Favel A."/>
            <person name="Rosso M.N."/>
            <person name="Martin F."/>
        </authorList>
    </citation>
    <scope>NUCLEOTIDE SEQUENCE [LARGE SCALE GENOMIC DNA]</scope>
    <source>
        <strain evidence="2 3">CIRM-BRFM 2984</strain>
    </source>
</reference>
<sequence>MPARTGYVQHTSSPRAYPLSCAGTSTPYASTSVFPYPYHSSPTYSQSSSSGLMSPPPLDHSRSPYACAPLPALSCDIHPVLSANSRRKATLDVSYSLTHAIAASPVLSPRVLAEAATSARMPYFTISVDNLPWAIAVHPRSAKSGAYITVADVLHSIHDGLREQVLPGKELDSCSPQAILSAQQAFYSRCSRLASMDVAAADSEFRRGIRRIDFLQGTQFVGLLPTSEGPDTWKLILSS</sequence>